<comment type="subcellular location">
    <subcellularLocation>
        <location evidence="1">Endomembrane system</location>
        <topology evidence="1">Multi-pass membrane protein</topology>
    </subcellularLocation>
</comment>
<dbReference type="EMBL" id="MU150269">
    <property type="protein sequence ID" value="KAF9462770.1"/>
    <property type="molecule type" value="Genomic_DNA"/>
</dbReference>
<evidence type="ECO:0000256" key="10">
    <source>
        <dbReference type="ARBA" id="ARBA00023209"/>
    </source>
</evidence>
<evidence type="ECO:0000256" key="2">
    <source>
        <dbReference type="ARBA" id="ARBA00022516"/>
    </source>
</evidence>
<dbReference type="InterPro" id="IPR007318">
    <property type="entry name" value="Phopholipid_MeTrfase"/>
</dbReference>
<dbReference type="Proteomes" id="UP000807353">
    <property type="component" value="Unassembled WGS sequence"/>
</dbReference>
<feature type="chain" id="PRO_5040410355" description="Protein-S-isoprenylcysteine O-methyltransferase" evidence="13">
    <location>
        <begin position="30"/>
        <end position="238"/>
    </location>
</feature>
<evidence type="ECO:0000313" key="14">
    <source>
        <dbReference type="EMBL" id="KAF9462770.1"/>
    </source>
</evidence>
<evidence type="ECO:0000256" key="8">
    <source>
        <dbReference type="ARBA" id="ARBA00023098"/>
    </source>
</evidence>
<dbReference type="AlphaFoldDB" id="A0A9P5Y7V1"/>
<keyword evidence="6" id="KW-0256">Endoplasmic reticulum</keyword>
<keyword evidence="10" id="KW-0594">Phospholipid biosynthesis</keyword>
<keyword evidence="7 12" id="KW-1133">Transmembrane helix</keyword>
<evidence type="ECO:0000256" key="3">
    <source>
        <dbReference type="ARBA" id="ARBA00022603"/>
    </source>
</evidence>
<dbReference type="GO" id="GO:0008168">
    <property type="term" value="F:methyltransferase activity"/>
    <property type="evidence" value="ECO:0007669"/>
    <property type="project" value="UniProtKB-KW"/>
</dbReference>
<keyword evidence="5 12" id="KW-0812">Transmembrane</keyword>
<keyword evidence="4" id="KW-0949">S-adenosyl-L-methionine</keyword>
<name>A0A9P5Y7V1_9AGAR</name>
<keyword evidence="3" id="KW-0489">Methyltransferase</keyword>
<evidence type="ECO:0000256" key="1">
    <source>
        <dbReference type="ARBA" id="ARBA00004127"/>
    </source>
</evidence>
<sequence length="238" mass="26885">MYEPFVKLPCVLLATLGLHISFTPPGVSSEKDEAPIQNGWDRYLKTMIKLLKPIKGVLWAICAAEIINIVATNFTLSRHLVHILSTLFLYGSAQNLYLTPLSAVGVLLIVFGTLLQLQCHRVMMHLFTFEHAIRIDHNLIITGPYNVVRHPGYAGLLVTYIGAFLWYGSEGSWLRESGILETLAGRTFFAAFALAMVGLLFGLLKRMRAEDGALKEVYGYEWVEWTERVQYSLIPYLY</sequence>
<evidence type="ECO:0000313" key="15">
    <source>
        <dbReference type="Proteomes" id="UP000807353"/>
    </source>
</evidence>
<keyword evidence="13" id="KW-0732">Signal</keyword>
<dbReference type="OrthoDB" id="422086at2759"/>
<comment type="caution">
    <text evidence="14">The sequence shown here is derived from an EMBL/GenBank/DDBJ whole genome shotgun (WGS) entry which is preliminary data.</text>
</comment>
<protein>
    <recommendedName>
        <fullName evidence="16">Protein-S-isoprenylcysteine O-methyltransferase</fullName>
    </recommendedName>
</protein>
<feature type="transmembrane region" description="Helical" evidence="12">
    <location>
        <begin position="57"/>
        <end position="76"/>
    </location>
</feature>
<reference evidence="14" key="1">
    <citation type="submission" date="2020-11" db="EMBL/GenBank/DDBJ databases">
        <authorList>
            <consortium name="DOE Joint Genome Institute"/>
            <person name="Ahrendt S."/>
            <person name="Riley R."/>
            <person name="Andreopoulos W."/>
            <person name="Labutti K."/>
            <person name="Pangilinan J."/>
            <person name="Ruiz-Duenas F.J."/>
            <person name="Barrasa J.M."/>
            <person name="Sanchez-Garcia M."/>
            <person name="Camarero S."/>
            <person name="Miyauchi S."/>
            <person name="Serrano A."/>
            <person name="Linde D."/>
            <person name="Babiker R."/>
            <person name="Drula E."/>
            <person name="Ayuso-Fernandez I."/>
            <person name="Pacheco R."/>
            <person name="Padilla G."/>
            <person name="Ferreira P."/>
            <person name="Barriuso J."/>
            <person name="Kellner H."/>
            <person name="Castanera R."/>
            <person name="Alfaro M."/>
            <person name="Ramirez L."/>
            <person name="Pisabarro A.G."/>
            <person name="Kuo A."/>
            <person name="Tritt A."/>
            <person name="Lipzen A."/>
            <person name="He G."/>
            <person name="Yan M."/>
            <person name="Ng V."/>
            <person name="Cullen D."/>
            <person name="Martin F."/>
            <person name="Rosso M.-N."/>
            <person name="Henrissat B."/>
            <person name="Hibbett D."/>
            <person name="Martinez A.T."/>
            <person name="Grigoriev I.V."/>
        </authorList>
    </citation>
    <scope>NUCLEOTIDE SEQUENCE</scope>
    <source>
        <strain evidence="14">CBS 247.69</strain>
    </source>
</reference>
<keyword evidence="9 12" id="KW-0472">Membrane</keyword>
<feature type="transmembrane region" description="Helical" evidence="12">
    <location>
        <begin position="150"/>
        <end position="167"/>
    </location>
</feature>
<dbReference type="Pfam" id="PF04191">
    <property type="entry name" value="PEMT"/>
    <property type="match status" value="1"/>
</dbReference>
<dbReference type="GO" id="GO:0032259">
    <property type="term" value="P:methylation"/>
    <property type="evidence" value="ECO:0007669"/>
    <property type="project" value="UniProtKB-KW"/>
</dbReference>
<dbReference type="Gene3D" id="1.20.120.1630">
    <property type="match status" value="1"/>
</dbReference>
<dbReference type="GO" id="GO:0008654">
    <property type="term" value="P:phospholipid biosynthetic process"/>
    <property type="evidence" value="ECO:0007669"/>
    <property type="project" value="UniProtKB-KW"/>
</dbReference>
<keyword evidence="8" id="KW-0443">Lipid metabolism</keyword>
<evidence type="ECO:0000256" key="7">
    <source>
        <dbReference type="ARBA" id="ARBA00022989"/>
    </source>
</evidence>
<evidence type="ECO:0000256" key="12">
    <source>
        <dbReference type="SAM" id="Phobius"/>
    </source>
</evidence>
<evidence type="ECO:0000256" key="9">
    <source>
        <dbReference type="ARBA" id="ARBA00023136"/>
    </source>
</evidence>
<gene>
    <name evidence="14" type="ORF">BDZ94DRAFT_1219396</name>
</gene>
<keyword evidence="3" id="KW-0808">Transferase</keyword>
<dbReference type="GO" id="GO:0012505">
    <property type="term" value="C:endomembrane system"/>
    <property type="evidence" value="ECO:0007669"/>
    <property type="project" value="UniProtKB-SubCell"/>
</dbReference>
<evidence type="ECO:0000256" key="6">
    <source>
        <dbReference type="ARBA" id="ARBA00022824"/>
    </source>
</evidence>
<feature type="signal peptide" evidence="13">
    <location>
        <begin position="1"/>
        <end position="29"/>
    </location>
</feature>
<evidence type="ECO:0008006" key="16">
    <source>
        <dbReference type="Google" id="ProtNLM"/>
    </source>
</evidence>
<proteinExistence type="predicted"/>
<feature type="transmembrane region" description="Helical" evidence="12">
    <location>
        <begin position="187"/>
        <end position="204"/>
    </location>
</feature>
<evidence type="ECO:0000256" key="11">
    <source>
        <dbReference type="ARBA" id="ARBA00023264"/>
    </source>
</evidence>
<keyword evidence="11" id="KW-1208">Phospholipid metabolism</keyword>
<evidence type="ECO:0000256" key="5">
    <source>
        <dbReference type="ARBA" id="ARBA00022692"/>
    </source>
</evidence>
<accession>A0A9P5Y7V1</accession>
<feature type="transmembrane region" description="Helical" evidence="12">
    <location>
        <begin position="96"/>
        <end position="117"/>
    </location>
</feature>
<keyword evidence="15" id="KW-1185">Reference proteome</keyword>
<keyword evidence="2" id="KW-0444">Lipid biosynthesis</keyword>
<evidence type="ECO:0000256" key="4">
    <source>
        <dbReference type="ARBA" id="ARBA00022691"/>
    </source>
</evidence>
<organism evidence="14 15">
    <name type="scientific">Collybia nuda</name>
    <dbReference type="NCBI Taxonomy" id="64659"/>
    <lineage>
        <taxon>Eukaryota</taxon>
        <taxon>Fungi</taxon>
        <taxon>Dikarya</taxon>
        <taxon>Basidiomycota</taxon>
        <taxon>Agaricomycotina</taxon>
        <taxon>Agaricomycetes</taxon>
        <taxon>Agaricomycetidae</taxon>
        <taxon>Agaricales</taxon>
        <taxon>Tricholomatineae</taxon>
        <taxon>Clitocybaceae</taxon>
        <taxon>Collybia</taxon>
    </lineage>
</organism>
<evidence type="ECO:0000256" key="13">
    <source>
        <dbReference type="SAM" id="SignalP"/>
    </source>
</evidence>